<dbReference type="Proteomes" id="UP000215199">
    <property type="component" value="Unassembled WGS sequence"/>
</dbReference>
<name>A0A229SRP7_9PSEU</name>
<comment type="caution">
    <text evidence="1">The sequence shown here is derived from an EMBL/GenBank/DDBJ whole genome shotgun (WGS) entry which is preliminary data.</text>
</comment>
<dbReference type="OrthoDB" id="3619529at2"/>
<organism evidence="1 2">
    <name type="scientific">Amycolatopsis vastitatis</name>
    <dbReference type="NCBI Taxonomy" id="1905142"/>
    <lineage>
        <taxon>Bacteria</taxon>
        <taxon>Bacillati</taxon>
        <taxon>Actinomycetota</taxon>
        <taxon>Actinomycetes</taxon>
        <taxon>Pseudonocardiales</taxon>
        <taxon>Pseudonocardiaceae</taxon>
        <taxon>Amycolatopsis</taxon>
    </lineage>
</organism>
<dbReference type="EMBL" id="NMUL01000048">
    <property type="protein sequence ID" value="OXM61259.1"/>
    <property type="molecule type" value="Genomic_DNA"/>
</dbReference>
<dbReference type="AlphaFoldDB" id="A0A229SRP7"/>
<evidence type="ECO:0000313" key="2">
    <source>
        <dbReference type="Proteomes" id="UP000215199"/>
    </source>
</evidence>
<protein>
    <submittedName>
        <fullName evidence="1">Uncharacterized protein</fullName>
    </submittedName>
</protein>
<gene>
    <name evidence="1" type="ORF">CF165_38985</name>
</gene>
<proteinExistence type="predicted"/>
<dbReference type="RefSeq" id="WP_093952617.1">
    <property type="nucleotide sequence ID" value="NZ_NMUL01000048.1"/>
</dbReference>
<reference evidence="2" key="1">
    <citation type="submission" date="2017-07" db="EMBL/GenBank/DDBJ databases">
        <title>Comparative genome mining reveals phylogenetic distribution patterns of secondary metabolites in Amycolatopsis.</title>
        <authorList>
            <person name="Adamek M."/>
            <person name="Alanjary M."/>
            <person name="Sales-Ortells H."/>
            <person name="Goodfellow M."/>
            <person name="Bull A.T."/>
            <person name="Kalinowski J."/>
            <person name="Ziemert N."/>
        </authorList>
    </citation>
    <scope>NUCLEOTIDE SEQUENCE [LARGE SCALE GENOMIC DNA]</scope>
    <source>
        <strain evidence="2">H5</strain>
    </source>
</reference>
<keyword evidence="2" id="KW-1185">Reference proteome</keyword>
<sequence>MPTLTELPQWTIRTAGHEVTFVPAPAGRGRRPPAAPRVWPGRGLALHEDDLPPFAKALGEVMKLPAYWSARAGAASRAADDEAAWPVPRHDPGDGFVHFTGPCGRPGSLPAGSFALDLADVRVLRIRVSAYLHERRR</sequence>
<evidence type="ECO:0000313" key="1">
    <source>
        <dbReference type="EMBL" id="OXM61259.1"/>
    </source>
</evidence>
<accession>A0A229SRP7</accession>